<dbReference type="InterPro" id="IPR036390">
    <property type="entry name" value="WH_DNA-bd_sf"/>
</dbReference>
<dbReference type="CDD" id="cd00090">
    <property type="entry name" value="HTH_ARSR"/>
    <property type="match status" value="1"/>
</dbReference>
<dbReference type="InterPro" id="IPR001845">
    <property type="entry name" value="HTH_ArsR_DNA-bd_dom"/>
</dbReference>
<organism evidence="3 4">
    <name type="scientific">Thermoflavimicrobium daqui</name>
    <dbReference type="NCBI Taxonomy" id="2137476"/>
    <lineage>
        <taxon>Bacteria</taxon>
        <taxon>Bacillati</taxon>
        <taxon>Bacillota</taxon>
        <taxon>Bacilli</taxon>
        <taxon>Bacillales</taxon>
        <taxon>Thermoactinomycetaceae</taxon>
        <taxon>Thermoflavimicrobium</taxon>
    </lineage>
</organism>
<dbReference type="EMBL" id="QJKK01000005">
    <property type="protein sequence ID" value="RAL24101.1"/>
    <property type="molecule type" value="Genomic_DNA"/>
</dbReference>
<dbReference type="PROSITE" id="PS50987">
    <property type="entry name" value="HTH_ARSR_2"/>
    <property type="match status" value="1"/>
</dbReference>
<protein>
    <submittedName>
        <fullName evidence="3">Transcriptional regulator</fullName>
    </submittedName>
</protein>
<gene>
    <name evidence="3" type="ORF">DL897_10430</name>
</gene>
<dbReference type="PRINTS" id="PR00778">
    <property type="entry name" value="HTHARSR"/>
</dbReference>
<dbReference type="SUPFAM" id="SSF46785">
    <property type="entry name" value="Winged helix' DNA-binding domain"/>
    <property type="match status" value="1"/>
</dbReference>
<evidence type="ECO:0000256" key="1">
    <source>
        <dbReference type="ARBA" id="ARBA00023125"/>
    </source>
</evidence>
<feature type="domain" description="HTH arsR-type" evidence="2">
    <location>
        <begin position="1"/>
        <end position="93"/>
    </location>
</feature>
<dbReference type="PANTHER" id="PTHR38600">
    <property type="entry name" value="TRANSCRIPTIONAL REGULATORY PROTEIN"/>
    <property type="match status" value="1"/>
</dbReference>
<dbReference type="Pfam" id="PF01022">
    <property type="entry name" value="HTH_5"/>
    <property type="match status" value="1"/>
</dbReference>
<dbReference type="RefSeq" id="WP_113659094.1">
    <property type="nucleotide sequence ID" value="NZ_KZ845667.1"/>
</dbReference>
<sequence>MTSAPNYDIFQAIADPTRRKILRLLSNHEEMNLTRICKHFPISRPAVSKHLRILIDVGLVKEKKVGRETRYWFEPEPLLELKQWLSFYEQFWENKITMLKRYVEDEEINEMNISISKHNDKDKEWLS</sequence>
<dbReference type="OrthoDB" id="9799175at2"/>
<dbReference type="GO" id="GO:0003700">
    <property type="term" value="F:DNA-binding transcription factor activity"/>
    <property type="evidence" value="ECO:0007669"/>
    <property type="project" value="InterPro"/>
</dbReference>
<dbReference type="GO" id="GO:0003677">
    <property type="term" value="F:DNA binding"/>
    <property type="evidence" value="ECO:0007669"/>
    <property type="project" value="UniProtKB-KW"/>
</dbReference>
<name>A0A364K486_9BACL</name>
<evidence type="ECO:0000259" key="2">
    <source>
        <dbReference type="PROSITE" id="PS50987"/>
    </source>
</evidence>
<keyword evidence="1" id="KW-0238">DNA-binding</keyword>
<dbReference type="AlphaFoldDB" id="A0A364K486"/>
<dbReference type="PANTHER" id="PTHR38600:SF1">
    <property type="entry name" value="TRANSCRIPTIONAL REGULATORY PROTEIN"/>
    <property type="match status" value="1"/>
</dbReference>
<dbReference type="SMART" id="SM00418">
    <property type="entry name" value="HTH_ARSR"/>
    <property type="match status" value="1"/>
</dbReference>
<comment type="caution">
    <text evidence="3">The sequence shown here is derived from an EMBL/GenBank/DDBJ whole genome shotgun (WGS) entry which is preliminary data.</text>
</comment>
<proteinExistence type="predicted"/>
<evidence type="ECO:0000313" key="4">
    <source>
        <dbReference type="Proteomes" id="UP000251213"/>
    </source>
</evidence>
<dbReference type="Gene3D" id="1.10.10.10">
    <property type="entry name" value="Winged helix-like DNA-binding domain superfamily/Winged helix DNA-binding domain"/>
    <property type="match status" value="1"/>
</dbReference>
<accession>A0A364K486</accession>
<dbReference type="InterPro" id="IPR011991">
    <property type="entry name" value="ArsR-like_HTH"/>
</dbReference>
<dbReference type="InterPro" id="IPR036388">
    <property type="entry name" value="WH-like_DNA-bd_sf"/>
</dbReference>
<reference evidence="3 4" key="1">
    <citation type="submission" date="2018-06" db="EMBL/GenBank/DDBJ databases">
        <title>Thermoflavimicrobium daqus sp. nov., a thermophilic microbe isolated from Moutai-flavour Daqu.</title>
        <authorList>
            <person name="Wang X."/>
            <person name="Zhou H."/>
        </authorList>
    </citation>
    <scope>NUCLEOTIDE SEQUENCE [LARGE SCALE GENOMIC DNA]</scope>
    <source>
        <strain evidence="3 4">FBKL4.011</strain>
    </source>
</reference>
<keyword evidence="4" id="KW-1185">Reference proteome</keyword>
<reference evidence="3 4" key="2">
    <citation type="submission" date="2018-06" db="EMBL/GenBank/DDBJ databases">
        <authorList>
            <person name="Zhirakovskaya E."/>
        </authorList>
    </citation>
    <scope>NUCLEOTIDE SEQUENCE [LARGE SCALE GENOMIC DNA]</scope>
    <source>
        <strain evidence="3 4">FBKL4.011</strain>
    </source>
</reference>
<evidence type="ECO:0000313" key="3">
    <source>
        <dbReference type="EMBL" id="RAL24101.1"/>
    </source>
</evidence>
<dbReference type="NCBIfam" id="NF033788">
    <property type="entry name" value="HTH_metalloreg"/>
    <property type="match status" value="1"/>
</dbReference>
<dbReference type="Proteomes" id="UP000251213">
    <property type="component" value="Unassembled WGS sequence"/>
</dbReference>